<sequence>MKKLIFLLLVCLQISFLGTSLFAQNAPKTSDIEVLYFHYTRRCATCLEVEKTSKAAVSLIASDKVKAGQYSFKSINLDDASADKIAKKFKIGGQALIVVKGDKKCDITNIAFMNSDDPQKIKEEIKKAVDKIK</sequence>
<reference evidence="1" key="1">
    <citation type="submission" date="2019-08" db="EMBL/GenBank/DDBJ databases">
        <authorList>
            <person name="Kucharzyk K."/>
            <person name="Murdoch R.W."/>
            <person name="Higgins S."/>
            <person name="Loffler F."/>
        </authorList>
    </citation>
    <scope>NUCLEOTIDE SEQUENCE</scope>
</reference>
<dbReference type="EMBL" id="VSSQ01004266">
    <property type="protein sequence ID" value="MPM24457.1"/>
    <property type="molecule type" value="Genomic_DNA"/>
</dbReference>
<dbReference type="InterPro" id="IPR047698">
    <property type="entry name" value="ArsF-like"/>
</dbReference>
<organism evidence="1">
    <name type="scientific">bioreactor metagenome</name>
    <dbReference type="NCBI Taxonomy" id="1076179"/>
    <lineage>
        <taxon>unclassified sequences</taxon>
        <taxon>metagenomes</taxon>
        <taxon>ecological metagenomes</taxon>
    </lineage>
</organism>
<dbReference type="NCBIfam" id="NF040494">
    <property type="entry name" value="nitrored_ArsF"/>
    <property type="match status" value="1"/>
</dbReference>
<gene>
    <name evidence="1" type="ORF">SDC9_70939</name>
</gene>
<proteinExistence type="predicted"/>
<dbReference type="AlphaFoldDB" id="A0A644Y8G3"/>
<name>A0A644Y8G3_9ZZZZ</name>
<comment type="caution">
    <text evidence="1">The sequence shown here is derived from an EMBL/GenBank/DDBJ whole genome shotgun (WGS) entry which is preliminary data.</text>
</comment>
<protein>
    <recommendedName>
        <fullName evidence="2">Thioredoxin domain-containing protein</fullName>
    </recommendedName>
</protein>
<accession>A0A644Y8G3</accession>
<evidence type="ECO:0000313" key="1">
    <source>
        <dbReference type="EMBL" id="MPM24457.1"/>
    </source>
</evidence>
<evidence type="ECO:0008006" key="2">
    <source>
        <dbReference type="Google" id="ProtNLM"/>
    </source>
</evidence>